<evidence type="ECO:0000313" key="3">
    <source>
        <dbReference type="EMBL" id="GMI23909.1"/>
    </source>
</evidence>
<gene>
    <name evidence="3" type="ORF">TeGR_g13627</name>
</gene>
<accession>A0ABQ6MDP9</accession>
<name>A0ABQ6MDP9_9STRA</name>
<feature type="compositionally biased region" description="Pro residues" evidence="2">
    <location>
        <begin position="291"/>
        <end position="301"/>
    </location>
</feature>
<feature type="compositionally biased region" description="Low complexity" evidence="2">
    <location>
        <begin position="281"/>
        <end position="290"/>
    </location>
</feature>
<dbReference type="Gene3D" id="3.40.50.1910">
    <property type="match status" value="1"/>
</dbReference>
<dbReference type="Gene3D" id="3.90.830.10">
    <property type="entry name" value="Syntaxin Binding Protein 1, Chain A, domain 2"/>
    <property type="match status" value="1"/>
</dbReference>
<keyword evidence="4" id="KW-1185">Reference proteome</keyword>
<dbReference type="InterPro" id="IPR043127">
    <property type="entry name" value="Sec-1-like_dom3a"/>
</dbReference>
<feature type="region of interest" description="Disordered" evidence="2">
    <location>
        <begin position="1"/>
        <end position="27"/>
    </location>
</feature>
<feature type="compositionally biased region" description="Low complexity" evidence="2">
    <location>
        <begin position="13"/>
        <end position="27"/>
    </location>
</feature>
<sequence length="449" mass="47569">MSSSLSAPPPNTPSSKPGSKPPSSTALPPLLGPFPLLPLRASLTAALLHSCASLPPKTRKALVLPRQLQRKLTHALEGGTRTLRTSLNVTEFTELKDTSPGCGLPLSGPDTVSDILIMVNGKELREVEMARDWIERRRRDAKRSSHSNPPASTNPFDKAPSPDLETYTVLLIPGLSPLALSVLKPLSPAPAILPLPLDLVPFDADLLSLSSPSFLSTTSLHGSTATPLTDVADSVLSLQATFGPIPNVKGVGNKARAVVEKVLEFRNEATDLYGDEDGDDASSPASSSPSPSAPPPTPPPHSIDTVLFIDREVDFVTPLITPLTYEGLIDQIIGISGGYVKIDETILGASEEPDKPPPAPPSTNPFDSAPKKVALALNSGDPLYAAVRSMNVEQLGSFLHAQAVKINDSLASFRSNTRASVTEIHSFVKQIPGITKNQKSLEQHIAIAE</sequence>
<protein>
    <submittedName>
        <fullName evidence="3">Uncharacterized protein</fullName>
    </submittedName>
</protein>
<feature type="region of interest" description="Disordered" evidence="2">
    <location>
        <begin position="138"/>
        <end position="160"/>
    </location>
</feature>
<dbReference type="Pfam" id="PF00995">
    <property type="entry name" value="Sec1"/>
    <property type="match status" value="1"/>
</dbReference>
<dbReference type="InterPro" id="IPR036045">
    <property type="entry name" value="Sec1-like_sf"/>
</dbReference>
<dbReference type="EMBL" id="BRYB01000142">
    <property type="protein sequence ID" value="GMI23909.1"/>
    <property type="molecule type" value="Genomic_DNA"/>
</dbReference>
<evidence type="ECO:0000256" key="1">
    <source>
        <dbReference type="ARBA" id="ARBA00009884"/>
    </source>
</evidence>
<dbReference type="InterPro" id="IPR001619">
    <property type="entry name" value="Sec1-like"/>
</dbReference>
<dbReference type="PANTHER" id="PTHR11679">
    <property type="entry name" value="VESICLE PROTEIN SORTING-ASSOCIATED"/>
    <property type="match status" value="1"/>
</dbReference>
<comment type="similarity">
    <text evidence="1">Belongs to the STXBP/unc-18/SEC1 family.</text>
</comment>
<organism evidence="3 4">
    <name type="scientific">Tetraparma gracilis</name>
    <dbReference type="NCBI Taxonomy" id="2962635"/>
    <lineage>
        <taxon>Eukaryota</taxon>
        <taxon>Sar</taxon>
        <taxon>Stramenopiles</taxon>
        <taxon>Ochrophyta</taxon>
        <taxon>Bolidophyceae</taxon>
        <taxon>Parmales</taxon>
        <taxon>Triparmaceae</taxon>
        <taxon>Tetraparma</taxon>
    </lineage>
</organism>
<feature type="compositionally biased region" description="Polar residues" evidence="2">
    <location>
        <begin position="146"/>
        <end position="155"/>
    </location>
</feature>
<comment type="caution">
    <text evidence="3">The sequence shown here is derived from an EMBL/GenBank/DDBJ whole genome shotgun (WGS) entry which is preliminary data.</text>
</comment>
<evidence type="ECO:0000256" key="2">
    <source>
        <dbReference type="SAM" id="MobiDB-lite"/>
    </source>
</evidence>
<dbReference type="Proteomes" id="UP001165060">
    <property type="component" value="Unassembled WGS sequence"/>
</dbReference>
<feature type="region of interest" description="Disordered" evidence="2">
    <location>
        <begin position="272"/>
        <end position="303"/>
    </location>
</feature>
<dbReference type="InterPro" id="IPR027482">
    <property type="entry name" value="Sec1-like_dom2"/>
</dbReference>
<dbReference type="SUPFAM" id="SSF56815">
    <property type="entry name" value="Sec1/munc18-like (SM) proteins"/>
    <property type="match status" value="1"/>
</dbReference>
<evidence type="ECO:0000313" key="4">
    <source>
        <dbReference type="Proteomes" id="UP001165060"/>
    </source>
</evidence>
<reference evidence="3 4" key="1">
    <citation type="journal article" date="2023" name="Commun. Biol.">
        <title>Genome analysis of Parmales, the sister group of diatoms, reveals the evolutionary specialization of diatoms from phago-mixotrophs to photoautotrophs.</title>
        <authorList>
            <person name="Ban H."/>
            <person name="Sato S."/>
            <person name="Yoshikawa S."/>
            <person name="Yamada K."/>
            <person name="Nakamura Y."/>
            <person name="Ichinomiya M."/>
            <person name="Sato N."/>
            <person name="Blanc-Mathieu R."/>
            <person name="Endo H."/>
            <person name="Kuwata A."/>
            <person name="Ogata H."/>
        </authorList>
    </citation>
    <scope>NUCLEOTIDE SEQUENCE [LARGE SCALE GENOMIC DNA]</scope>
</reference>
<proteinExistence type="inferred from homology"/>